<keyword evidence="7" id="KW-1185">Reference proteome</keyword>
<evidence type="ECO:0000256" key="3">
    <source>
        <dbReference type="ARBA" id="ARBA00023125"/>
    </source>
</evidence>
<dbReference type="GO" id="GO:0003677">
    <property type="term" value="F:DNA binding"/>
    <property type="evidence" value="ECO:0007669"/>
    <property type="project" value="UniProtKB-KW"/>
</dbReference>
<evidence type="ECO:0000313" key="7">
    <source>
        <dbReference type="Proteomes" id="UP001161408"/>
    </source>
</evidence>
<gene>
    <name evidence="6" type="ORF">GCM10007914_04070</name>
</gene>
<dbReference type="InterPro" id="IPR052021">
    <property type="entry name" value="Type-I_RS_S_subunit"/>
</dbReference>
<dbReference type="GO" id="GO:0009307">
    <property type="term" value="P:DNA restriction-modification system"/>
    <property type="evidence" value="ECO:0007669"/>
    <property type="project" value="UniProtKB-KW"/>
</dbReference>
<feature type="domain" description="Type I restriction modification DNA specificity" evidence="5">
    <location>
        <begin position="201"/>
        <end position="364"/>
    </location>
</feature>
<comment type="similarity">
    <text evidence="1">Belongs to the type-I restriction system S methylase family.</text>
</comment>
<keyword evidence="2" id="KW-0680">Restriction system</keyword>
<dbReference type="Pfam" id="PF01420">
    <property type="entry name" value="Methylase_S"/>
    <property type="match status" value="2"/>
</dbReference>
<name>A0AA37S157_9GAMM</name>
<dbReference type="InterPro" id="IPR044946">
    <property type="entry name" value="Restrct_endonuc_typeI_TRD_sf"/>
</dbReference>
<dbReference type="Gene3D" id="3.90.220.20">
    <property type="entry name" value="DNA methylase specificity domains"/>
    <property type="match status" value="2"/>
</dbReference>
<keyword evidence="4" id="KW-0175">Coiled coil</keyword>
<dbReference type="RefSeq" id="WP_208619150.1">
    <property type="nucleotide sequence ID" value="NZ_BJXY01000058.1"/>
</dbReference>
<feature type="coiled-coil region" evidence="4">
    <location>
        <begin position="167"/>
        <end position="194"/>
    </location>
</feature>
<reference evidence="6" key="1">
    <citation type="journal article" date="2014" name="Int. J. Syst. Evol. Microbiol.">
        <title>Complete genome sequence of Corynebacterium casei LMG S-19264T (=DSM 44701T), isolated from a smear-ripened cheese.</title>
        <authorList>
            <consortium name="US DOE Joint Genome Institute (JGI-PGF)"/>
            <person name="Walter F."/>
            <person name="Albersmeier A."/>
            <person name="Kalinowski J."/>
            <person name="Ruckert C."/>
        </authorList>
    </citation>
    <scope>NUCLEOTIDE SEQUENCE</scope>
    <source>
        <strain evidence="6">NBRC 103034</strain>
    </source>
</reference>
<dbReference type="InterPro" id="IPR000055">
    <property type="entry name" value="Restrct_endonuc_typeI_TRD"/>
</dbReference>
<dbReference type="EMBL" id="BSNE01000002">
    <property type="protein sequence ID" value="GLQ01526.1"/>
    <property type="molecule type" value="Genomic_DNA"/>
</dbReference>
<proteinExistence type="inferred from homology"/>
<evidence type="ECO:0000259" key="5">
    <source>
        <dbReference type="Pfam" id="PF01420"/>
    </source>
</evidence>
<evidence type="ECO:0000313" key="6">
    <source>
        <dbReference type="EMBL" id="GLQ01526.1"/>
    </source>
</evidence>
<dbReference type="AlphaFoldDB" id="A0AA37S157"/>
<dbReference type="SUPFAM" id="SSF116734">
    <property type="entry name" value="DNA methylase specificity domain"/>
    <property type="match status" value="2"/>
</dbReference>
<keyword evidence="3" id="KW-0238">DNA-binding</keyword>
<dbReference type="Proteomes" id="UP001161408">
    <property type="component" value="Unassembled WGS sequence"/>
</dbReference>
<dbReference type="PANTHER" id="PTHR30408">
    <property type="entry name" value="TYPE-1 RESTRICTION ENZYME ECOKI SPECIFICITY PROTEIN"/>
    <property type="match status" value="1"/>
</dbReference>
<protein>
    <recommendedName>
        <fullName evidence="5">Type I restriction modification DNA specificity domain-containing protein</fullName>
    </recommendedName>
</protein>
<dbReference type="PANTHER" id="PTHR30408:SF12">
    <property type="entry name" value="TYPE I RESTRICTION ENZYME MJAVIII SPECIFICITY SUBUNIT"/>
    <property type="match status" value="1"/>
</dbReference>
<accession>A0AA37S157</accession>
<feature type="domain" description="Type I restriction modification DNA specificity" evidence="5">
    <location>
        <begin position="2"/>
        <end position="173"/>
    </location>
</feature>
<evidence type="ECO:0000256" key="4">
    <source>
        <dbReference type="SAM" id="Coils"/>
    </source>
</evidence>
<sequence>MTWETKRFGDVCEFVRGPFGGALKKNIFKEDGYAVYEQQHAIYNQFDSVRYFVDEDKFSEMGRFELFPNDLIMSCSGTMGKIAIVPSGIKQGIINQALLKLTPNKNLSPQFLKLWMESRNFQEQIESLSQGAAIKNMASVKILKEIMVPTPSEEEQKRIVAILDRAFVDIEQARAKTEQNLKNARELFESYLQQVFSQSGEGWVEAPISDITTKLGDGLHGTPKYDPEGEYFFINGNNLDDGKITIKEKTKRVSREEYNKYKKPLNDRTVFVSINGTLGNVAFYNNEKVILGKSACYFNLEENVNKEYIKFVIESPLFQKYALREATGATIKNVSLKTMRSFLAPLAPQKQQEEIVRALKSLKQQYFHLEWIYIKKLDSLDELKKSILQKAFSGELTKEKEGAVV</sequence>
<reference evidence="6" key="2">
    <citation type="submission" date="2023-01" db="EMBL/GenBank/DDBJ databases">
        <title>Draft genome sequence of Pseudoalteromonas tetraodonis strain NBRC 103034.</title>
        <authorList>
            <person name="Sun Q."/>
            <person name="Mori K."/>
        </authorList>
    </citation>
    <scope>NUCLEOTIDE SEQUENCE</scope>
    <source>
        <strain evidence="6">NBRC 103034</strain>
    </source>
</reference>
<comment type="caution">
    <text evidence="6">The sequence shown here is derived from an EMBL/GenBank/DDBJ whole genome shotgun (WGS) entry which is preliminary data.</text>
</comment>
<organism evidence="6 7">
    <name type="scientific">Pseudoalteromonas tetraodonis GFC</name>
    <dbReference type="NCBI Taxonomy" id="1315271"/>
    <lineage>
        <taxon>Bacteria</taxon>
        <taxon>Pseudomonadati</taxon>
        <taxon>Pseudomonadota</taxon>
        <taxon>Gammaproteobacteria</taxon>
        <taxon>Alteromonadales</taxon>
        <taxon>Pseudoalteromonadaceae</taxon>
        <taxon>Pseudoalteromonas</taxon>
    </lineage>
</organism>
<evidence type="ECO:0000256" key="2">
    <source>
        <dbReference type="ARBA" id="ARBA00022747"/>
    </source>
</evidence>
<evidence type="ECO:0000256" key="1">
    <source>
        <dbReference type="ARBA" id="ARBA00010923"/>
    </source>
</evidence>